<organism evidence="2 3">
    <name type="scientific">Pseudoclavibacter chungangensis</name>
    <dbReference type="NCBI Taxonomy" id="587635"/>
    <lineage>
        <taxon>Bacteria</taxon>
        <taxon>Bacillati</taxon>
        <taxon>Actinomycetota</taxon>
        <taxon>Actinomycetes</taxon>
        <taxon>Micrococcales</taxon>
        <taxon>Microbacteriaceae</taxon>
        <taxon>Pseudoclavibacter</taxon>
    </lineage>
</organism>
<dbReference type="Proteomes" id="UP000467240">
    <property type="component" value="Unassembled WGS sequence"/>
</dbReference>
<proteinExistence type="predicted"/>
<evidence type="ECO:0000313" key="3">
    <source>
        <dbReference type="Proteomes" id="UP000467240"/>
    </source>
</evidence>
<comment type="caution">
    <text evidence="2">The sequence shown here is derived from an EMBL/GenBank/DDBJ whole genome shotgun (WGS) entry which is preliminary data.</text>
</comment>
<dbReference type="EMBL" id="WBJZ01000003">
    <property type="protein sequence ID" value="KAB1660361.1"/>
    <property type="molecule type" value="Genomic_DNA"/>
</dbReference>
<dbReference type="InterPro" id="IPR021678">
    <property type="entry name" value="DUF3263"/>
</dbReference>
<sequence length="108" mass="12838">MAESSERDAAVVGAHRDLTPLEVDVLRFEEENPRHTSLKEERIRRRFDRSAAQYYQILGTLIEDPDALAYDPVLIARLRRLRDSRSERREERRRQRFDSAAPRFDKAR</sequence>
<dbReference type="AlphaFoldDB" id="A0A7J5C0E5"/>
<dbReference type="RefSeq" id="WP_158039461.1">
    <property type="nucleotide sequence ID" value="NZ_JACCFV010000001.1"/>
</dbReference>
<accession>A0A7J5C0E5</accession>
<dbReference type="OrthoDB" id="3268863at2"/>
<evidence type="ECO:0000256" key="1">
    <source>
        <dbReference type="SAM" id="MobiDB-lite"/>
    </source>
</evidence>
<name>A0A7J5C0E5_9MICO</name>
<gene>
    <name evidence="2" type="ORF">F8O01_03290</name>
</gene>
<dbReference type="Pfam" id="PF11662">
    <property type="entry name" value="DUF3263"/>
    <property type="match status" value="1"/>
</dbReference>
<keyword evidence="3" id="KW-1185">Reference proteome</keyword>
<feature type="region of interest" description="Disordered" evidence="1">
    <location>
        <begin position="84"/>
        <end position="108"/>
    </location>
</feature>
<protein>
    <submittedName>
        <fullName evidence="2">DUF3263 domain-containing protein</fullName>
    </submittedName>
</protein>
<reference evidence="2 3" key="1">
    <citation type="submission" date="2019-09" db="EMBL/GenBank/DDBJ databases">
        <title>Phylogeny of genus Pseudoclavibacter and closely related genus.</title>
        <authorList>
            <person name="Li Y."/>
        </authorList>
    </citation>
    <scope>NUCLEOTIDE SEQUENCE [LARGE SCALE GENOMIC DNA]</scope>
    <source>
        <strain evidence="2 3">DSM 23821</strain>
    </source>
</reference>
<evidence type="ECO:0000313" key="2">
    <source>
        <dbReference type="EMBL" id="KAB1660361.1"/>
    </source>
</evidence>